<evidence type="ECO:0000256" key="1">
    <source>
        <dbReference type="SAM" id="MobiDB-lite"/>
    </source>
</evidence>
<feature type="compositionally biased region" description="Low complexity" evidence="1">
    <location>
        <begin position="120"/>
        <end position="157"/>
    </location>
</feature>
<protein>
    <submittedName>
        <fullName evidence="2">Uncharacterized protein</fullName>
    </submittedName>
</protein>
<name>A0AAE4CBS5_9ACTN</name>
<comment type="caution">
    <text evidence="2">The sequence shown here is derived from an EMBL/GenBank/DDBJ whole genome shotgun (WGS) entry which is preliminary data.</text>
</comment>
<evidence type="ECO:0000313" key="2">
    <source>
        <dbReference type="EMBL" id="MDR7278936.1"/>
    </source>
</evidence>
<accession>A0AAE4CBS5</accession>
<dbReference type="AlphaFoldDB" id="A0AAE4CBS5"/>
<organism evidence="2 3">
    <name type="scientific">Catenuloplanes atrovinosus</name>
    <dbReference type="NCBI Taxonomy" id="137266"/>
    <lineage>
        <taxon>Bacteria</taxon>
        <taxon>Bacillati</taxon>
        <taxon>Actinomycetota</taxon>
        <taxon>Actinomycetes</taxon>
        <taxon>Micromonosporales</taxon>
        <taxon>Micromonosporaceae</taxon>
        <taxon>Catenuloplanes</taxon>
    </lineage>
</organism>
<dbReference type="RefSeq" id="WP_310372155.1">
    <property type="nucleotide sequence ID" value="NZ_JAVDYB010000001.1"/>
</dbReference>
<sequence length="187" mass="19803">MASLGSFGRKREPLDLDFDFFGETIRVHPMSSDLVELDFLEKAQSLDLADLDLTAELTPENMARMSQAARVAADMAMGSVRQIIHPDDWELFKATAIANGQNLQDLMEVQRGLVEAIAGFPTGPSSGSSSGAETTGPKSAADSSSPAPTAPTLSQPAIQALRQLGDRPDLQVAVLHADTAREVPASA</sequence>
<proteinExistence type="predicted"/>
<dbReference type="EMBL" id="JAVDYB010000001">
    <property type="protein sequence ID" value="MDR7278936.1"/>
    <property type="molecule type" value="Genomic_DNA"/>
</dbReference>
<dbReference type="Proteomes" id="UP001183643">
    <property type="component" value="Unassembled WGS sequence"/>
</dbReference>
<gene>
    <name evidence="2" type="ORF">J2S41_005714</name>
</gene>
<evidence type="ECO:0000313" key="3">
    <source>
        <dbReference type="Proteomes" id="UP001183643"/>
    </source>
</evidence>
<feature type="region of interest" description="Disordered" evidence="1">
    <location>
        <begin position="120"/>
        <end position="162"/>
    </location>
</feature>
<keyword evidence="3" id="KW-1185">Reference proteome</keyword>
<reference evidence="2" key="1">
    <citation type="submission" date="2023-07" db="EMBL/GenBank/DDBJ databases">
        <title>Sequencing the genomes of 1000 actinobacteria strains.</title>
        <authorList>
            <person name="Klenk H.-P."/>
        </authorList>
    </citation>
    <scope>NUCLEOTIDE SEQUENCE</scope>
    <source>
        <strain evidence="2">DSM 44707</strain>
    </source>
</reference>